<organism evidence="1 2">
    <name type="scientific">Mesorhabditis belari</name>
    <dbReference type="NCBI Taxonomy" id="2138241"/>
    <lineage>
        <taxon>Eukaryota</taxon>
        <taxon>Metazoa</taxon>
        <taxon>Ecdysozoa</taxon>
        <taxon>Nematoda</taxon>
        <taxon>Chromadorea</taxon>
        <taxon>Rhabditida</taxon>
        <taxon>Rhabditina</taxon>
        <taxon>Rhabditomorpha</taxon>
        <taxon>Rhabditoidea</taxon>
        <taxon>Rhabditidae</taxon>
        <taxon>Mesorhabditinae</taxon>
        <taxon>Mesorhabditis</taxon>
    </lineage>
</organism>
<reference evidence="2" key="1">
    <citation type="submission" date="2024-02" db="UniProtKB">
        <authorList>
            <consortium name="WormBaseParasite"/>
        </authorList>
    </citation>
    <scope>IDENTIFICATION</scope>
</reference>
<keyword evidence="1" id="KW-1185">Reference proteome</keyword>
<name>A0AAF3FGB0_9BILA</name>
<sequence length="763" mass="87913">MTNDLTKDEISSESNIPNVSDEELQFRQQIIDYVALIEHYPDSKQLNNISAERVLCCAQQGCFDGWYPAENRERRAEELQQKLVDKMLSSRGCRIENLVYNLNAPNSLYDLPDDGWLHSELRETMSNSDDRADWNPNKRIERYTGLRAVEFDYNRAKIQIFADKYDPEKSDRPCLFTSLDVAELLCMGELQTGPSLSMGPVDPKMGDLPFQRVTFSPSYMYSSRLMRCMFICDYILKWMVTGSEIQFKPDSKTGKWFETRSIKDGLLKHLPPQLHALVAEFRDVWTKVGCHRVWFESERVPIFEDVNEDSNKETHYFGDMRMLFKQQKQNVDDSGQMQSMWNSRPDERKAFVVVLDCSANIVSYECTFWDSISSDKPVAKFNVLDNDDDELLPLLRRLTQFETTKHGLVSTKKFVAKCNTEDDREDKTNERIETVYKVLRVACQRVGLEHGYSPLYCFVNMMTDSYDLLAQHIPEFGRLRELSKLVALVKLMASRRRELVAEADKAAAAQRWPKRFFTSSSERKRLVAFNKALAEMHFGLRMDDNFSTIEQEEKCGTCYWVPAFQFDPNVLQNGDGTTMQRPDWIYGGTSMEREAKRVKLANQIRENRFQGIRAENYVLEQLMQEEGTYICPQVRLGSRADGTARVADFIVVRPVVTVDANGETTTSLPLGSIEIIEVKSGNAHRDSTQLAVDQWHQVNNLIATVEKNLRDPSLFKDYSTKQPQSIKHKVDSRRYLLLPIKGHGLKRIDPPTPGSYSRLPVGI</sequence>
<dbReference type="AlphaFoldDB" id="A0AAF3FGB0"/>
<evidence type="ECO:0000313" key="1">
    <source>
        <dbReference type="Proteomes" id="UP000887575"/>
    </source>
</evidence>
<protein>
    <submittedName>
        <fullName evidence="2">Uncharacterized protein</fullName>
    </submittedName>
</protein>
<dbReference type="Proteomes" id="UP000887575">
    <property type="component" value="Unassembled WGS sequence"/>
</dbReference>
<dbReference type="WBParaSite" id="MBELARI_LOCUS5867">
    <property type="protein sequence ID" value="MBELARI_LOCUS5867"/>
    <property type="gene ID" value="MBELARI_LOCUS5867"/>
</dbReference>
<accession>A0AAF3FGB0</accession>
<proteinExistence type="predicted"/>
<evidence type="ECO:0000313" key="2">
    <source>
        <dbReference type="WBParaSite" id="MBELARI_LOCUS5867"/>
    </source>
</evidence>